<dbReference type="EMBL" id="CADCWF010000055">
    <property type="protein sequence ID" value="CAA9542602.1"/>
    <property type="molecule type" value="Genomic_DNA"/>
</dbReference>
<feature type="compositionally biased region" description="Basic residues" evidence="1">
    <location>
        <begin position="352"/>
        <end position="379"/>
    </location>
</feature>
<organism evidence="2">
    <name type="scientific">uncultured Thermomicrobiales bacterium</name>
    <dbReference type="NCBI Taxonomy" id="1645740"/>
    <lineage>
        <taxon>Bacteria</taxon>
        <taxon>Pseudomonadati</taxon>
        <taxon>Thermomicrobiota</taxon>
        <taxon>Thermomicrobia</taxon>
        <taxon>Thermomicrobiales</taxon>
        <taxon>environmental samples</taxon>
    </lineage>
</organism>
<gene>
    <name evidence="2" type="ORF">AVDCRST_MAG59-970</name>
</gene>
<name>A0A6J4U714_9BACT</name>
<feature type="non-terminal residue" evidence="2">
    <location>
        <position position="1"/>
    </location>
</feature>
<feature type="region of interest" description="Disordered" evidence="1">
    <location>
        <begin position="325"/>
        <end position="396"/>
    </location>
</feature>
<sequence>GSRHVSARSVDRFPPVSAAGGRRRGGARVGGTVRRPARAAAGLGPGGAQLGRLGLAPRHPGSARRLPLLGRPAVRLLRRHRDGTLACHHGGHVVVEGGRRRPGRHELRLPGRLLARRRGGDRPRLGLADGRLRRLRHRFREGPHRHRHGRRPAGQAGRPGRHRLVVDRRPDGSPGGWRSGRGPVRRRRSGLGSGPGRGSGRCRPLLGGAACPVVRPGARLRLHPRQGLVEVPGKLVPDPADRLRGRGAGRPLHPLPARLGDGAGVRLPEPAGGDPDHDGGAVDRAGAQRHLRGQGGRRRVDVAARHGLPRRLGRACRLGRCFDGVVGDVPRHHHRDRPVDPRDPGRPDHLQQVRRRRQRVRPRAGRGGCRRVRAGRGVRGRGGADRGRRGGDAGGV</sequence>
<proteinExistence type="predicted"/>
<feature type="compositionally biased region" description="Basic residues" evidence="1">
    <location>
        <begin position="138"/>
        <end position="151"/>
    </location>
</feature>
<feature type="compositionally biased region" description="Low complexity" evidence="1">
    <location>
        <begin position="30"/>
        <end position="42"/>
    </location>
</feature>
<feature type="compositionally biased region" description="Basic and acidic residues" evidence="1">
    <location>
        <begin position="382"/>
        <end position="396"/>
    </location>
</feature>
<feature type="region of interest" description="Disordered" evidence="1">
    <location>
        <begin position="138"/>
        <end position="203"/>
    </location>
</feature>
<feature type="compositionally biased region" description="Basic residues" evidence="1">
    <location>
        <begin position="287"/>
        <end position="297"/>
    </location>
</feature>
<feature type="non-terminal residue" evidence="2">
    <location>
        <position position="396"/>
    </location>
</feature>
<evidence type="ECO:0000313" key="2">
    <source>
        <dbReference type="EMBL" id="CAA9542602.1"/>
    </source>
</evidence>
<evidence type="ECO:0000256" key="1">
    <source>
        <dbReference type="SAM" id="MobiDB-lite"/>
    </source>
</evidence>
<feature type="compositionally biased region" description="Basic and acidic residues" evidence="1">
    <location>
        <begin position="337"/>
        <end position="351"/>
    </location>
</feature>
<feature type="region of interest" description="Disordered" evidence="1">
    <location>
        <begin position="1"/>
        <end position="49"/>
    </location>
</feature>
<accession>A0A6J4U714</accession>
<reference evidence="2" key="1">
    <citation type="submission" date="2020-02" db="EMBL/GenBank/DDBJ databases">
        <authorList>
            <person name="Meier V. D."/>
        </authorList>
    </citation>
    <scope>NUCLEOTIDE SEQUENCE</scope>
    <source>
        <strain evidence="2">AVDCRST_MAG59</strain>
    </source>
</reference>
<feature type="region of interest" description="Disordered" evidence="1">
    <location>
        <begin position="239"/>
        <end position="300"/>
    </location>
</feature>
<protein>
    <submittedName>
        <fullName evidence="2">Uncharacterized protein</fullName>
    </submittedName>
</protein>
<dbReference type="AlphaFoldDB" id="A0A6J4U714"/>